<evidence type="ECO:0000313" key="2">
    <source>
        <dbReference type="EMBL" id="GAA2041159.1"/>
    </source>
</evidence>
<evidence type="ECO:0000313" key="3">
    <source>
        <dbReference type="Proteomes" id="UP001501196"/>
    </source>
</evidence>
<proteinExistence type="predicted"/>
<reference evidence="3" key="1">
    <citation type="journal article" date="2019" name="Int. J. Syst. Evol. Microbiol.">
        <title>The Global Catalogue of Microorganisms (GCM) 10K type strain sequencing project: providing services to taxonomists for standard genome sequencing and annotation.</title>
        <authorList>
            <consortium name="The Broad Institute Genomics Platform"/>
            <consortium name="The Broad Institute Genome Sequencing Center for Infectious Disease"/>
            <person name="Wu L."/>
            <person name="Ma J."/>
        </authorList>
    </citation>
    <scope>NUCLEOTIDE SEQUENCE [LARGE SCALE GENOMIC DNA]</scope>
    <source>
        <strain evidence="3">JCM 15672</strain>
    </source>
</reference>
<accession>A0ABP5G9U1</accession>
<dbReference type="EMBL" id="BAAAPW010000005">
    <property type="protein sequence ID" value="GAA2041159.1"/>
    <property type="molecule type" value="Genomic_DNA"/>
</dbReference>
<protein>
    <submittedName>
        <fullName evidence="2">Uncharacterized protein</fullName>
    </submittedName>
</protein>
<gene>
    <name evidence="2" type="ORF">GCM10009819_28570</name>
</gene>
<evidence type="ECO:0000256" key="1">
    <source>
        <dbReference type="SAM" id="SignalP"/>
    </source>
</evidence>
<sequence length="406" mass="41538">MNVFRSLGTLAAVSAALMLGLGATALSAAGDGDETLRLHLGSDGSRFVYSNSGSPVTQAITASKNCLITVNGPLAAISGSDKGPGLKDGSIGIKSGGSTGVPCARVDATEALTVSLVGVPDAVRASLDLEFKGAVQVEIVVKNGTTSVDTFQVRAGGGIVAGQGVDGSSTAPYTATVTAAQPIANCRNASDAGPDAGPNDNCYLTVEPSAAFDSISFTPLLGEMSLEGSWDYGNDPAFDTIFTLGSGFDGELGCTEENSTATVDQGTVYGTFTRLANTDGSDCVLKPYTLSADVVAETLSFVPVDVDPPQPAAYMGTVSFAPQNSANPFTSHLEYDQDDDGPLGFEYMPWCTGDPFATPDSPGSIDTSVIPSGHTWCIVSEGTTIYSATQTRTAWDVVGIGDPKMQ</sequence>
<feature type="chain" id="PRO_5046925664" evidence="1">
    <location>
        <begin position="29"/>
        <end position="406"/>
    </location>
</feature>
<feature type="signal peptide" evidence="1">
    <location>
        <begin position="1"/>
        <end position="28"/>
    </location>
</feature>
<keyword evidence="3" id="KW-1185">Reference proteome</keyword>
<keyword evidence="1" id="KW-0732">Signal</keyword>
<dbReference type="RefSeq" id="WP_344375830.1">
    <property type="nucleotide sequence ID" value="NZ_BAAAPW010000005.1"/>
</dbReference>
<comment type="caution">
    <text evidence="2">The sequence shown here is derived from an EMBL/GenBank/DDBJ whole genome shotgun (WGS) entry which is preliminary data.</text>
</comment>
<organism evidence="2 3">
    <name type="scientific">Agromyces tropicus</name>
    <dbReference type="NCBI Taxonomy" id="555371"/>
    <lineage>
        <taxon>Bacteria</taxon>
        <taxon>Bacillati</taxon>
        <taxon>Actinomycetota</taxon>
        <taxon>Actinomycetes</taxon>
        <taxon>Micrococcales</taxon>
        <taxon>Microbacteriaceae</taxon>
        <taxon>Agromyces</taxon>
    </lineage>
</organism>
<name>A0ABP5G9U1_9MICO</name>
<dbReference type="Proteomes" id="UP001501196">
    <property type="component" value="Unassembled WGS sequence"/>
</dbReference>